<evidence type="ECO:0000256" key="6">
    <source>
        <dbReference type="HAMAP-Rule" id="MF_00220"/>
    </source>
</evidence>
<feature type="binding site" evidence="6">
    <location>
        <position position="179"/>
    </location>
    <ligand>
        <name>Zn(2+)</name>
        <dbReference type="ChEBI" id="CHEBI:29105"/>
        <label>2</label>
    </ligand>
</feature>
<dbReference type="InterPro" id="IPR024403">
    <property type="entry name" value="DHOase_cat"/>
</dbReference>
<accession>A0AAW7JMD9</accession>
<reference evidence="8" key="1">
    <citation type="submission" date="2023-06" db="EMBL/GenBank/DDBJ databases">
        <authorList>
            <person name="Zeman M."/>
            <person name="Kubasova T."/>
            <person name="Jahodarova E."/>
            <person name="Nykrynova M."/>
            <person name="Rychlik I."/>
        </authorList>
    </citation>
    <scope>NUCLEOTIDE SEQUENCE</scope>
    <source>
        <strain evidence="8">15_COKtk</strain>
    </source>
</reference>
<comment type="function">
    <text evidence="1 6">Catalyzes the reversible cyclization of carbamoyl aspartate to dihydroorotate.</text>
</comment>
<feature type="domain" description="Dihydroorotase catalytic" evidence="7">
    <location>
        <begin position="49"/>
        <end position="235"/>
    </location>
</feature>
<comment type="cofactor">
    <cofactor evidence="6">
        <name>Zn(2+)</name>
        <dbReference type="ChEBI" id="CHEBI:29105"/>
    </cofactor>
    <text evidence="6">Binds 2 Zn(2+) ions per subunit.</text>
</comment>
<dbReference type="Gene3D" id="3.20.20.140">
    <property type="entry name" value="Metal-dependent hydrolases"/>
    <property type="match status" value="1"/>
</dbReference>
<feature type="binding site" evidence="6">
    <location>
        <position position="152"/>
    </location>
    <ligand>
        <name>Zn(2+)</name>
        <dbReference type="ChEBI" id="CHEBI:29105"/>
        <label>1</label>
    </ligand>
</feature>
<comment type="similarity">
    <text evidence="2 6">Belongs to the metallo-dependent hydrolases superfamily. DHOase family. Class I DHOase subfamily.</text>
</comment>
<feature type="binding site" evidence="6">
    <location>
        <begin position="62"/>
        <end position="64"/>
    </location>
    <ligand>
        <name>substrate</name>
    </ligand>
</feature>
<feature type="binding site" evidence="6">
    <location>
        <position position="232"/>
    </location>
    <ligand>
        <name>Zn(2+)</name>
        <dbReference type="ChEBI" id="CHEBI:29105"/>
        <label>2</label>
    </ligand>
</feature>
<evidence type="ECO:0000256" key="3">
    <source>
        <dbReference type="ARBA" id="ARBA00022723"/>
    </source>
</evidence>
<dbReference type="PANTHER" id="PTHR43668:SF2">
    <property type="entry name" value="ALLANTOINASE"/>
    <property type="match status" value="1"/>
</dbReference>
<dbReference type="Proteomes" id="UP001168505">
    <property type="component" value="Unassembled WGS sequence"/>
</dbReference>
<organism evidence="8 9">
    <name type="scientific">Collinsella ihumii</name>
    <dbReference type="NCBI Taxonomy" id="1720204"/>
    <lineage>
        <taxon>Bacteria</taxon>
        <taxon>Bacillati</taxon>
        <taxon>Actinomycetota</taxon>
        <taxon>Coriobacteriia</taxon>
        <taxon>Coriobacteriales</taxon>
        <taxon>Coriobacteriaceae</taxon>
        <taxon>Collinsella</taxon>
    </lineage>
</organism>
<keyword evidence="5 6" id="KW-0665">Pyrimidine biosynthesis</keyword>
<dbReference type="GO" id="GO:0044205">
    <property type="term" value="P:'de novo' UMP biosynthetic process"/>
    <property type="evidence" value="ECO:0007669"/>
    <property type="project" value="UniProtKB-UniRule"/>
</dbReference>
<feature type="binding site" evidence="6">
    <location>
        <position position="306"/>
    </location>
    <ligand>
        <name>Zn(2+)</name>
        <dbReference type="ChEBI" id="CHEBI:29105"/>
        <label>1</label>
    </ligand>
</feature>
<feature type="binding site" evidence="6">
    <location>
        <position position="310"/>
    </location>
    <ligand>
        <name>substrate</name>
    </ligand>
</feature>
<evidence type="ECO:0000256" key="4">
    <source>
        <dbReference type="ARBA" id="ARBA00022801"/>
    </source>
</evidence>
<proteinExistence type="inferred from homology"/>
<evidence type="ECO:0000259" key="7">
    <source>
        <dbReference type="Pfam" id="PF12890"/>
    </source>
</evidence>
<evidence type="ECO:0000256" key="2">
    <source>
        <dbReference type="ARBA" id="ARBA00010286"/>
    </source>
</evidence>
<dbReference type="CDD" id="cd01317">
    <property type="entry name" value="DHOase_IIa"/>
    <property type="match status" value="1"/>
</dbReference>
<keyword evidence="6" id="KW-0862">Zinc</keyword>
<dbReference type="Gene3D" id="2.30.40.10">
    <property type="entry name" value="Urease, subunit C, domain 1"/>
    <property type="match status" value="1"/>
</dbReference>
<feature type="binding site" evidence="6">
    <location>
        <position position="60"/>
    </location>
    <ligand>
        <name>Zn(2+)</name>
        <dbReference type="ChEBI" id="CHEBI:29105"/>
        <label>1</label>
    </ligand>
</feature>
<gene>
    <name evidence="6" type="primary">pyrC</name>
    <name evidence="8" type="ORF">QVN40_00130</name>
</gene>
<name>A0AAW7JMD9_9ACTN</name>
<dbReference type="PROSITE" id="PS00482">
    <property type="entry name" value="DIHYDROOROTASE_1"/>
    <property type="match status" value="1"/>
</dbReference>
<dbReference type="EMBL" id="JAUEIR010000001">
    <property type="protein sequence ID" value="MDN0068110.1"/>
    <property type="molecule type" value="Genomic_DNA"/>
</dbReference>
<dbReference type="InterPro" id="IPR011059">
    <property type="entry name" value="Metal-dep_hydrolase_composite"/>
</dbReference>
<dbReference type="PROSITE" id="PS00483">
    <property type="entry name" value="DIHYDROOROTASE_2"/>
    <property type="match status" value="1"/>
</dbReference>
<protein>
    <recommendedName>
        <fullName evidence="6">Dihydroorotase</fullName>
        <shortName evidence="6">DHOase</shortName>
        <ecNumber evidence="6">3.5.2.3</ecNumber>
    </recommendedName>
</protein>
<dbReference type="Pfam" id="PF12890">
    <property type="entry name" value="DHOase"/>
    <property type="match status" value="1"/>
</dbReference>
<sequence length="429" mass="45697">MALLLKNAHIVDPSVNLDGVADVAIEGDRITAVGENLAVEGAEVIDLSGKYLVPGLVDMHVHLRDPGYEHKGDIVSETRAAAKGGMTGVCSMPNTDPVTDNGVAVEYVKSVAAAKGHCRVYPSGAITKGLKGEIISEMGDMVAHGCVAFTDDGRGIQGAGMLRRAMDYGKMFGKVFMSHCQDEDLVGEGQINEGAVSTRLGLLGWPAEGEELQIQRDITIARLTGAKLHIQHISTARGLEMVRAAKAEGLPVTCEATPHHLFLTEDAIDETYNTSLKVNPPLRTAADAEALREGVADGTVDAIVTDHAPHADWEKSREFELAPFGMIGIEGSLALVLTNLVKTGKITYQRMVELMSIAPRRILGVDEVKIEAGSLADITVFDPEIRWTIGEDGFESRAHNCGFTGTEVCGRATDVFVGGKATLRDGVVC</sequence>
<dbReference type="GO" id="GO:0004038">
    <property type="term" value="F:allantoinase activity"/>
    <property type="evidence" value="ECO:0007669"/>
    <property type="project" value="TreeGrafter"/>
</dbReference>
<comment type="caution">
    <text evidence="8">The sequence shown here is derived from an EMBL/GenBank/DDBJ whole genome shotgun (WGS) entry which is preliminary data.</text>
</comment>
<dbReference type="AlphaFoldDB" id="A0AAW7JMD9"/>
<dbReference type="GO" id="GO:0004151">
    <property type="term" value="F:dihydroorotase activity"/>
    <property type="evidence" value="ECO:0007669"/>
    <property type="project" value="UniProtKB-UniRule"/>
</dbReference>
<dbReference type="GO" id="GO:0005737">
    <property type="term" value="C:cytoplasm"/>
    <property type="evidence" value="ECO:0007669"/>
    <property type="project" value="TreeGrafter"/>
</dbReference>
<feature type="binding site" evidence="6">
    <location>
        <position position="62"/>
    </location>
    <ligand>
        <name>Zn(2+)</name>
        <dbReference type="ChEBI" id="CHEBI:29105"/>
        <label>1</label>
    </ligand>
</feature>
<dbReference type="RefSeq" id="WP_289826329.1">
    <property type="nucleotide sequence ID" value="NZ_JAUEIR010000001.1"/>
</dbReference>
<dbReference type="SUPFAM" id="SSF51338">
    <property type="entry name" value="Composite domain of metallo-dependent hydrolases"/>
    <property type="match status" value="1"/>
</dbReference>
<comment type="catalytic activity">
    <reaction evidence="6">
        <text>(S)-dihydroorotate + H2O = N-carbamoyl-L-aspartate + H(+)</text>
        <dbReference type="Rhea" id="RHEA:24296"/>
        <dbReference type="ChEBI" id="CHEBI:15377"/>
        <dbReference type="ChEBI" id="CHEBI:15378"/>
        <dbReference type="ChEBI" id="CHEBI:30864"/>
        <dbReference type="ChEBI" id="CHEBI:32814"/>
        <dbReference type="EC" id="3.5.2.3"/>
    </reaction>
</comment>
<dbReference type="InterPro" id="IPR050138">
    <property type="entry name" value="DHOase/Allantoinase_Hydrolase"/>
</dbReference>
<dbReference type="GO" id="GO:0008270">
    <property type="term" value="F:zinc ion binding"/>
    <property type="evidence" value="ECO:0007669"/>
    <property type="project" value="UniProtKB-UniRule"/>
</dbReference>
<feature type="binding site" evidence="6">
    <location>
        <position position="279"/>
    </location>
    <ligand>
        <name>substrate</name>
    </ligand>
</feature>
<evidence type="ECO:0000313" key="8">
    <source>
        <dbReference type="EMBL" id="MDN0068110.1"/>
    </source>
</evidence>
<dbReference type="GO" id="GO:0006145">
    <property type="term" value="P:purine nucleobase catabolic process"/>
    <property type="evidence" value="ECO:0007669"/>
    <property type="project" value="TreeGrafter"/>
</dbReference>
<dbReference type="InterPro" id="IPR004722">
    <property type="entry name" value="DHOase"/>
</dbReference>
<comment type="pathway">
    <text evidence="6">Pyrimidine metabolism; UMP biosynthesis via de novo pathway; (S)-dihydroorotate from bicarbonate: step 3/3.</text>
</comment>
<dbReference type="EC" id="3.5.2.3" evidence="6"/>
<feature type="binding site" evidence="6">
    <location>
        <begin position="324"/>
        <end position="325"/>
    </location>
    <ligand>
        <name>substrate</name>
    </ligand>
</feature>
<evidence type="ECO:0000256" key="1">
    <source>
        <dbReference type="ARBA" id="ARBA00002368"/>
    </source>
</evidence>
<dbReference type="NCBIfam" id="TIGR00857">
    <property type="entry name" value="pyrC_multi"/>
    <property type="match status" value="1"/>
</dbReference>
<feature type="binding site" evidence="6">
    <location>
        <position position="94"/>
    </location>
    <ligand>
        <name>substrate</name>
    </ligand>
</feature>
<keyword evidence="3 6" id="KW-0479">Metal-binding</keyword>
<feature type="binding site" evidence="6">
    <location>
        <position position="152"/>
    </location>
    <ligand>
        <name>Zn(2+)</name>
        <dbReference type="ChEBI" id="CHEBI:29105"/>
        <label>2</label>
    </ligand>
</feature>
<dbReference type="HAMAP" id="MF_00220_B">
    <property type="entry name" value="PyrC_classI_B"/>
    <property type="match status" value="1"/>
</dbReference>
<dbReference type="InterPro" id="IPR032466">
    <property type="entry name" value="Metal_Hydrolase"/>
</dbReference>
<dbReference type="InterPro" id="IPR002195">
    <property type="entry name" value="Dihydroorotase_CS"/>
</dbReference>
<dbReference type="SUPFAM" id="SSF51556">
    <property type="entry name" value="Metallo-dependent hydrolases"/>
    <property type="match status" value="1"/>
</dbReference>
<reference evidence="8" key="2">
    <citation type="submission" date="2023-08" db="EMBL/GenBank/DDBJ databases">
        <title>Identification and characterization of horizontal gene transfer across gut microbiota members of farm animals based on homology search.</title>
        <authorList>
            <person name="Schwarzerova J."/>
            <person name="Nykrynova M."/>
            <person name="Jureckova K."/>
            <person name="Cejkova D."/>
            <person name="Rychlik I."/>
        </authorList>
    </citation>
    <scope>NUCLEOTIDE SEQUENCE</scope>
    <source>
        <strain evidence="8">15_COKtk</strain>
    </source>
</reference>
<feature type="active site" evidence="6">
    <location>
        <position position="306"/>
    </location>
</feature>
<evidence type="ECO:0000313" key="9">
    <source>
        <dbReference type="Proteomes" id="UP001168505"/>
    </source>
</evidence>
<evidence type="ECO:0000256" key="5">
    <source>
        <dbReference type="ARBA" id="ARBA00022975"/>
    </source>
</evidence>
<keyword evidence="4 6" id="KW-0378">Hydrolase</keyword>
<dbReference type="PANTHER" id="PTHR43668">
    <property type="entry name" value="ALLANTOINASE"/>
    <property type="match status" value="1"/>
</dbReference>